<dbReference type="PANTHER" id="PTHR30537:SF26">
    <property type="entry name" value="GLYCINE CLEAVAGE SYSTEM TRANSCRIPTIONAL ACTIVATOR"/>
    <property type="match status" value="1"/>
</dbReference>
<comment type="similarity">
    <text evidence="1">Belongs to the LysR transcriptional regulatory family.</text>
</comment>
<sequence length="298" mass="32919">MKLPPLRATQCFEAVVRLNSFSKAAEALHITQSAVSHQVRQLESYLGESLLARQGRHWTLTPTGQRYYDAISPALQGLAQASSVIREGASGPLRLALYSSLAVKWLIPRLADLRKAHPEIELSLNMTADDPVCSDEVGDCFITISPPSVGVVSHHLYQERLLPACGPGLWQQLRNQALPQALWQHPLLSVESSFRQPGADWLAWCQQCGCPAPEPGQFQHVSHMLLAAEAARYDQGIALLNHYMLNDEGAAGLVRLPLPELATGDHFYFVYKASRARQPHLVTLAHWLTQQGFHTEAG</sequence>
<evidence type="ECO:0000313" key="6">
    <source>
        <dbReference type="EMBL" id="ADN74795.1"/>
    </source>
</evidence>
<name>E1SQI3_FERBD</name>
<dbReference type="AlphaFoldDB" id="E1SQI3"/>
<feature type="domain" description="HTH lysR-type" evidence="5">
    <location>
        <begin position="1"/>
        <end position="61"/>
    </location>
</feature>
<dbReference type="PANTHER" id="PTHR30537">
    <property type="entry name" value="HTH-TYPE TRANSCRIPTIONAL REGULATOR"/>
    <property type="match status" value="1"/>
</dbReference>
<dbReference type="HOGENOM" id="CLU_039613_37_0_6"/>
<evidence type="ECO:0000256" key="4">
    <source>
        <dbReference type="ARBA" id="ARBA00023163"/>
    </source>
</evidence>
<dbReference type="OrthoDB" id="5526340at2"/>
<organism evidence="6 7">
    <name type="scientific">Ferrimonas balearica (strain DSM 9799 / CCM 4581 / KCTC 23876 / PAT)</name>
    <dbReference type="NCBI Taxonomy" id="550540"/>
    <lineage>
        <taxon>Bacteria</taxon>
        <taxon>Pseudomonadati</taxon>
        <taxon>Pseudomonadota</taxon>
        <taxon>Gammaproteobacteria</taxon>
        <taxon>Alteromonadales</taxon>
        <taxon>Ferrimonadaceae</taxon>
        <taxon>Ferrimonas</taxon>
    </lineage>
</organism>
<reference evidence="6 7" key="1">
    <citation type="journal article" date="2010" name="Stand. Genomic Sci.">
        <title>Complete genome sequence of Ferrimonas balearica type strain (PAT).</title>
        <authorList>
            <person name="Nolan M."/>
            <person name="Sikorski J."/>
            <person name="Davenport K."/>
            <person name="Lucas S."/>
            <person name="Glavina Del Rio T."/>
            <person name="Tice H."/>
            <person name="Cheng J."/>
            <person name="Goodwin L."/>
            <person name="Pitluck S."/>
            <person name="Liolios K."/>
            <person name="Ivanova N."/>
            <person name="Mavromatis K."/>
            <person name="Ovchinnikova G."/>
            <person name="Pati A."/>
            <person name="Chen A."/>
            <person name="Palaniappan K."/>
            <person name="Land M."/>
            <person name="Hauser L."/>
            <person name="Chang Y."/>
            <person name="Jeffries C."/>
            <person name="Tapia R."/>
            <person name="Brettin T."/>
            <person name="Detter J."/>
            <person name="Han C."/>
            <person name="Yasawong M."/>
            <person name="Rohde M."/>
            <person name="Tindall B."/>
            <person name="Goker M."/>
            <person name="Woyke T."/>
            <person name="Bristow J."/>
            <person name="Eisen J."/>
            <person name="Markowitz V."/>
            <person name="Hugenholtz P."/>
            <person name="Kyrpides N."/>
            <person name="Klenk H."/>
            <person name="Lapidus A."/>
        </authorList>
    </citation>
    <scope>NUCLEOTIDE SEQUENCE [LARGE SCALE GENOMIC DNA]</scope>
    <source>
        <strain evidence="7">DSM 9799 / CCM 4581 / KCTC 23876 / PAT</strain>
    </source>
</reference>
<dbReference type="InterPro" id="IPR036388">
    <property type="entry name" value="WH-like_DNA-bd_sf"/>
</dbReference>
<dbReference type="SUPFAM" id="SSF53850">
    <property type="entry name" value="Periplasmic binding protein-like II"/>
    <property type="match status" value="1"/>
</dbReference>
<dbReference type="InterPro" id="IPR058163">
    <property type="entry name" value="LysR-type_TF_proteobact-type"/>
</dbReference>
<proteinExistence type="inferred from homology"/>
<keyword evidence="3" id="KW-0238">DNA-binding</keyword>
<dbReference type="GO" id="GO:0003700">
    <property type="term" value="F:DNA-binding transcription factor activity"/>
    <property type="evidence" value="ECO:0007669"/>
    <property type="project" value="InterPro"/>
</dbReference>
<dbReference type="RefSeq" id="WP_013344101.1">
    <property type="nucleotide sequence ID" value="NC_014541.1"/>
</dbReference>
<gene>
    <name evidence="6" type="ordered locus">Fbal_0581</name>
</gene>
<dbReference type="Gene3D" id="1.10.10.10">
    <property type="entry name" value="Winged helix-like DNA-binding domain superfamily/Winged helix DNA-binding domain"/>
    <property type="match status" value="1"/>
</dbReference>
<dbReference type="InterPro" id="IPR005119">
    <property type="entry name" value="LysR_subst-bd"/>
</dbReference>
<protein>
    <submittedName>
        <fullName evidence="6">Transcriptional regulator, LysR family</fullName>
    </submittedName>
</protein>
<evidence type="ECO:0000256" key="2">
    <source>
        <dbReference type="ARBA" id="ARBA00023015"/>
    </source>
</evidence>
<dbReference type="Proteomes" id="UP000006683">
    <property type="component" value="Chromosome"/>
</dbReference>
<dbReference type="GeneID" id="67180827"/>
<keyword evidence="4" id="KW-0804">Transcription</keyword>
<dbReference type="InterPro" id="IPR000847">
    <property type="entry name" value="LysR_HTH_N"/>
</dbReference>
<dbReference type="STRING" id="550540.Fbal_0581"/>
<evidence type="ECO:0000256" key="1">
    <source>
        <dbReference type="ARBA" id="ARBA00009437"/>
    </source>
</evidence>
<dbReference type="PRINTS" id="PR00039">
    <property type="entry name" value="HTHLYSR"/>
</dbReference>
<accession>E1SQI3</accession>
<dbReference type="InterPro" id="IPR036390">
    <property type="entry name" value="WH_DNA-bd_sf"/>
</dbReference>
<dbReference type="EMBL" id="CP002209">
    <property type="protein sequence ID" value="ADN74795.1"/>
    <property type="molecule type" value="Genomic_DNA"/>
</dbReference>
<dbReference type="GO" id="GO:0006351">
    <property type="term" value="P:DNA-templated transcription"/>
    <property type="evidence" value="ECO:0007669"/>
    <property type="project" value="TreeGrafter"/>
</dbReference>
<keyword evidence="2" id="KW-0805">Transcription regulation</keyword>
<dbReference type="Pfam" id="PF00126">
    <property type="entry name" value="HTH_1"/>
    <property type="match status" value="1"/>
</dbReference>
<evidence type="ECO:0000256" key="3">
    <source>
        <dbReference type="ARBA" id="ARBA00023125"/>
    </source>
</evidence>
<dbReference type="Gene3D" id="3.40.190.10">
    <property type="entry name" value="Periplasmic binding protein-like II"/>
    <property type="match status" value="2"/>
</dbReference>
<dbReference type="FunFam" id="1.10.10.10:FF:000001">
    <property type="entry name" value="LysR family transcriptional regulator"/>
    <property type="match status" value="1"/>
</dbReference>
<dbReference type="eggNOG" id="COG0583">
    <property type="taxonomic scope" value="Bacteria"/>
</dbReference>
<evidence type="ECO:0000259" key="5">
    <source>
        <dbReference type="PROSITE" id="PS50931"/>
    </source>
</evidence>
<dbReference type="KEGG" id="fbl:Fbal_0581"/>
<keyword evidence="7" id="KW-1185">Reference proteome</keyword>
<dbReference type="PROSITE" id="PS50931">
    <property type="entry name" value="HTH_LYSR"/>
    <property type="match status" value="1"/>
</dbReference>
<dbReference type="Pfam" id="PF03466">
    <property type="entry name" value="LysR_substrate"/>
    <property type="match status" value="1"/>
</dbReference>
<dbReference type="GO" id="GO:0043565">
    <property type="term" value="F:sequence-specific DNA binding"/>
    <property type="evidence" value="ECO:0007669"/>
    <property type="project" value="TreeGrafter"/>
</dbReference>
<dbReference type="SUPFAM" id="SSF46785">
    <property type="entry name" value="Winged helix' DNA-binding domain"/>
    <property type="match status" value="1"/>
</dbReference>
<evidence type="ECO:0000313" key="7">
    <source>
        <dbReference type="Proteomes" id="UP000006683"/>
    </source>
</evidence>